<organism evidence="7 8">
    <name type="scientific">Wenzhouxiangella sediminis</name>
    <dbReference type="NCBI Taxonomy" id="1792836"/>
    <lineage>
        <taxon>Bacteria</taxon>
        <taxon>Pseudomonadati</taxon>
        <taxon>Pseudomonadota</taxon>
        <taxon>Gammaproteobacteria</taxon>
        <taxon>Chromatiales</taxon>
        <taxon>Wenzhouxiangellaceae</taxon>
        <taxon>Wenzhouxiangella</taxon>
    </lineage>
</organism>
<gene>
    <name evidence="7" type="ORF">DZC52_09290</name>
</gene>
<protein>
    <submittedName>
        <fullName evidence="7">TlpA family protein disulfide reductase</fullName>
    </submittedName>
</protein>
<dbReference type="GO" id="GO:0016209">
    <property type="term" value="F:antioxidant activity"/>
    <property type="evidence" value="ECO:0007669"/>
    <property type="project" value="InterPro"/>
</dbReference>
<dbReference type="InterPro" id="IPR013766">
    <property type="entry name" value="Thioredoxin_domain"/>
</dbReference>
<reference evidence="7 8" key="1">
    <citation type="submission" date="2018-08" db="EMBL/GenBank/DDBJ databases">
        <title>Wenzhouxiangella salilacus sp. nov., a novel bacterium isolated from a saline lake in Xinjiang Province, China.</title>
        <authorList>
            <person name="Han S."/>
        </authorList>
    </citation>
    <scope>NUCLEOTIDE SEQUENCE [LARGE SCALE GENOMIC DNA]</scope>
    <source>
        <strain evidence="7 8">XDB06</strain>
    </source>
</reference>
<dbReference type="GO" id="GO:0016491">
    <property type="term" value="F:oxidoreductase activity"/>
    <property type="evidence" value="ECO:0007669"/>
    <property type="project" value="InterPro"/>
</dbReference>
<dbReference type="CDD" id="cd02966">
    <property type="entry name" value="TlpA_like_family"/>
    <property type="match status" value="1"/>
</dbReference>
<feature type="chain" id="PRO_5017705647" evidence="5">
    <location>
        <begin position="18"/>
        <end position="149"/>
    </location>
</feature>
<dbReference type="Proteomes" id="UP000260351">
    <property type="component" value="Unassembled WGS sequence"/>
</dbReference>
<dbReference type="EMBL" id="QUZK01000037">
    <property type="protein sequence ID" value="RFF30261.1"/>
    <property type="molecule type" value="Genomic_DNA"/>
</dbReference>
<keyword evidence="4" id="KW-0676">Redox-active center</keyword>
<evidence type="ECO:0000256" key="4">
    <source>
        <dbReference type="ARBA" id="ARBA00023284"/>
    </source>
</evidence>
<comment type="subcellular location">
    <subcellularLocation>
        <location evidence="1">Cell envelope</location>
    </subcellularLocation>
</comment>
<keyword evidence="3" id="KW-1015">Disulfide bond</keyword>
<dbReference type="PROSITE" id="PS51352">
    <property type="entry name" value="THIOREDOXIN_2"/>
    <property type="match status" value="1"/>
</dbReference>
<dbReference type="SUPFAM" id="SSF52833">
    <property type="entry name" value="Thioredoxin-like"/>
    <property type="match status" value="1"/>
</dbReference>
<dbReference type="RefSeq" id="WP_116650862.1">
    <property type="nucleotide sequence ID" value="NZ_QUZK01000037.1"/>
</dbReference>
<sequence length="149" mass="16707">MRFALFALTLLAGPALAELDFELPALDGEPQRLSDYRGQWVVVNFWATWCKPCRKEIPDLSELHDSRDDVTVLGLAFEDTEPADFEAFLESYPASYPILLVDVYDPPADLGPPRVLPTTHLIDGSGALVETWLGPVTSEMITEWIDERE</sequence>
<proteinExistence type="predicted"/>
<dbReference type="GO" id="GO:0030313">
    <property type="term" value="C:cell envelope"/>
    <property type="evidence" value="ECO:0007669"/>
    <property type="project" value="UniProtKB-SubCell"/>
</dbReference>
<evidence type="ECO:0000313" key="7">
    <source>
        <dbReference type="EMBL" id="RFF30261.1"/>
    </source>
</evidence>
<dbReference type="OrthoDB" id="9788279at2"/>
<dbReference type="InterPro" id="IPR000866">
    <property type="entry name" value="AhpC/TSA"/>
</dbReference>
<keyword evidence="5" id="KW-0732">Signal</keyword>
<name>A0A3E1K8C1_9GAMM</name>
<dbReference type="AlphaFoldDB" id="A0A3E1K8C1"/>
<dbReference type="Pfam" id="PF00578">
    <property type="entry name" value="AhpC-TSA"/>
    <property type="match status" value="1"/>
</dbReference>
<accession>A0A3E1K8C1</accession>
<feature type="signal peptide" evidence="5">
    <location>
        <begin position="1"/>
        <end position="17"/>
    </location>
</feature>
<keyword evidence="8" id="KW-1185">Reference proteome</keyword>
<dbReference type="Gene3D" id="3.40.30.10">
    <property type="entry name" value="Glutaredoxin"/>
    <property type="match status" value="1"/>
</dbReference>
<keyword evidence="2" id="KW-0201">Cytochrome c-type biogenesis</keyword>
<evidence type="ECO:0000256" key="3">
    <source>
        <dbReference type="ARBA" id="ARBA00023157"/>
    </source>
</evidence>
<comment type="caution">
    <text evidence="7">The sequence shown here is derived from an EMBL/GenBank/DDBJ whole genome shotgun (WGS) entry which is preliminary data.</text>
</comment>
<dbReference type="InterPro" id="IPR036249">
    <property type="entry name" value="Thioredoxin-like_sf"/>
</dbReference>
<evidence type="ECO:0000256" key="1">
    <source>
        <dbReference type="ARBA" id="ARBA00004196"/>
    </source>
</evidence>
<dbReference type="PANTHER" id="PTHR42852:SF6">
    <property type="entry name" value="THIOL:DISULFIDE INTERCHANGE PROTEIN DSBE"/>
    <property type="match status" value="1"/>
</dbReference>
<dbReference type="GO" id="GO:0017004">
    <property type="term" value="P:cytochrome complex assembly"/>
    <property type="evidence" value="ECO:0007669"/>
    <property type="project" value="UniProtKB-KW"/>
</dbReference>
<evidence type="ECO:0000313" key="8">
    <source>
        <dbReference type="Proteomes" id="UP000260351"/>
    </source>
</evidence>
<evidence type="ECO:0000256" key="5">
    <source>
        <dbReference type="SAM" id="SignalP"/>
    </source>
</evidence>
<dbReference type="InterPro" id="IPR050553">
    <property type="entry name" value="Thioredoxin_ResA/DsbE_sf"/>
</dbReference>
<feature type="domain" description="Thioredoxin" evidence="6">
    <location>
        <begin position="12"/>
        <end position="149"/>
    </location>
</feature>
<evidence type="ECO:0000256" key="2">
    <source>
        <dbReference type="ARBA" id="ARBA00022748"/>
    </source>
</evidence>
<dbReference type="PANTHER" id="PTHR42852">
    <property type="entry name" value="THIOL:DISULFIDE INTERCHANGE PROTEIN DSBE"/>
    <property type="match status" value="1"/>
</dbReference>
<evidence type="ECO:0000259" key="6">
    <source>
        <dbReference type="PROSITE" id="PS51352"/>
    </source>
</evidence>